<evidence type="ECO:0000313" key="4">
    <source>
        <dbReference type="Proteomes" id="UP000734218"/>
    </source>
</evidence>
<dbReference type="PANTHER" id="PTHR43283:SF7">
    <property type="entry name" value="BETA-LACTAMASE-RELATED DOMAIN-CONTAINING PROTEIN"/>
    <property type="match status" value="1"/>
</dbReference>
<feature type="domain" description="Beta-lactamase-related" evidence="2">
    <location>
        <begin position="59"/>
        <end position="331"/>
    </location>
</feature>
<evidence type="ECO:0000259" key="2">
    <source>
        <dbReference type="Pfam" id="PF00144"/>
    </source>
</evidence>
<comment type="caution">
    <text evidence="3">The sequence shown here is derived from an EMBL/GenBank/DDBJ whole genome shotgun (WGS) entry which is preliminary data.</text>
</comment>
<dbReference type="Gene3D" id="3.40.710.10">
    <property type="entry name" value="DD-peptidase/beta-lactamase superfamily"/>
    <property type="match status" value="1"/>
</dbReference>
<dbReference type="Pfam" id="PF00144">
    <property type="entry name" value="Beta-lactamase"/>
    <property type="match status" value="1"/>
</dbReference>
<dbReference type="InterPro" id="IPR050789">
    <property type="entry name" value="Diverse_Enzym_Activities"/>
</dbReference>
<protein>
    <submittedName>
        <fullName evidence="3">CubicO group peptidase (Beta-lactamase class C family)</fullName>
    </submittedName>
</protein>
<dbReference type="InterPro" id="IPR001466">
    <property type="entry name" value="Beta-lactam-related"/>
</dbReference>
<name>A0ABX0XMY6_9SPHN</name>
<dbReference type="RefSeq" id="WP_245196877.1">
    <property type="nucleotide sequence ID" value="NZ_JAATJE010000002.1"/>
</dbReference>
<dbReference type="PANTHER" id="PTHR43283">
    <property type="entry name" value="BETA-LACTAMASE-RELATED"/>
    <property type="match status" value="1"/>
</dbReference>
<evidence type="ECO:0000256" key="1">
    <source>
        <dbReference type="SAM" id="MobiDB-lite"/>
    </source>
</evidence>
<proteinExistence type="predicted"/>
<dbReference type="Proteomes" id="UP000734218">
    <property type="component" value="Unassembled WGS sequence"/>
</dbReference>
<keyword evidence="4" id="KW-1185">Reference proteome</keyword>
<dbReference type="SUPFAM" id="SSF56601">
    <property type="entry name" value="beta-lactamase/transpeptidase-like"/>
    <property type="match status" value="1"/>
</dbReference>
<sequence>MRIIAAAGAALIGTAACGEAPGAQVAEPVRAAPVATRGIAPAGLAALRAEAASLPRLHAVIVARDGDVELAEAFRGPALDRPVNIKSASKTILATLTGIAIDRGVLSGTDQKIAPILSASLPADPDPRIAEVDVGHLLSMRAGLGPTSGANYGAWVSSPNWVRAALARPFEDVPGGRMIYSTGSSHLMSAVLTRASGRSTLALARDWLGEPLGIEIPSWPADPQGIYFGGNEMRMSPQALLAFGEMIRRGGTAADGTRVVPAAWIADSFRARGTSPWSGNGYGYGWFTRESNGHPVHFAWGYGGQMLFLVPSLNLTVVMTSDPSPRPRDDHVGRLQGLLDRHIVPAAIAGRLRRRGSADRQAAGARQRLRRHPPCRFARQP</sequence>
<evidence type="ECO:0000313" key="3">
    <source>
        <dbReference type="EMBL" id="NJC34743.1"/>
    </source>
</evidence>
<organism evidence="3 4">
    <name type="scientific">Sphingomonas jejuensis</name>
    <dbReference type="NCBI Taxonomy" id="904715"/>
    <lineage>
        <taxon>Bacteria</taxon>
        <taxon>Pseudomonadati</taxon>
        <taxon>Pseudomonadota</taxon>
        <taxon>Alphaproteobacteria</taxon>
        <taxon>Sphingomonadales</taxon>
        <taxon>Sphingomonadaceae</taxon>
        <taxon>Sphingomonas</taxon>
    </lineage>
</organism>
<dbReference type="EMBL" id="JAATJE010000002">
    <property type="protein sequence ID" value="NJC34743.1"/>
    <property type="molecule type" value="Genomic_DNA"/>
</dbReference>
<accession>A0ABX0XMY6</accession>
<gene>
    <name evidence="3" type="ORF">GGR88_002257</name>
</gene>
<reference evidence="3 4" key="1">
    <citation type="submission" date="2020-03" db="EMBL/GenBank/DDBJ databases">
        <title>Genomic Encyclopedia of Type Strains, Phase IV (KMG-IV): sequencing the most valuable type-strain genomes for metagenomic binning, comparative biology and taxonomic classification.</title>
        <authorList>
            <person name="Goeker M."/>
        </authorList>
    </citation>
    <scope>NUCLEOTIDE SEQUENCE [LARGE SCALE GENOMIC DNA]</scope>
    <source>
        <strain evidence="3 4">DSM 27651</strain>
    </source>
</reference>
<feature type="region of interest" description="Disordered" evidence="1">
    <location>
        <begin position="352"/>
        <end position="381"/>
    </location>
</feature>
<dbReference type="PROSITE" id="PS51257">
    <property type="entry name" value="PROKAR_LIPOPROTEIN"/>
    <property type="match status" value="1"/>
</dbReference>
<dbReference type="InterPro" id="IPR012338">
    <property type="entry name" value="Beta-lactam/transpept-like"/>
</dbReference>